<proteinExistence type="predicted"/>
<feature type="domain" description="YcaO" evidence="1">
    <location>
        <begin position="246"/>
        <end position="592"/>
    </location>
</feature>
<dbReference type="STRING" id="553466.SAMN04487950_1573"/>
<evidence type="ECO:0000313" key="2">
    <source>
        <dbReference type="EMBL" id="SFK87542.1"/>
    </source>
</evidence>
<dbReference type="InterPro" id="IPR027624">
    <property type="entry name" value="TOMM_cyclo_SagD"/>
</dbReference>
<dbReference type="Gene3D" id="3.40.50.720">
    <property type="entry name" value="NAD(P)-binding Rossmann-like Domain"/>
    <property type="match status" value="1"/>
</dbReference>
<reference evidence="3" key="1">
    <citation type="submission" date="2016-10" db="EMBL/GenBank/DDBJ databases">
        <authorList>
            <person name="Varghese N."/>
            <person name="Submissions S."/>
        </authorList>
    </citation>
    <scope>NUCLEOTIDE SEQUENCE [LARGE SCALE GENOMIC DNA]</scope>
    <source>
        <strain evidence="3">CGMCC 1.7738</strain>
    </source>
</reference>
<keyword evidence="3" id="KW-1185">Reference proteome</keyword>
<sequence>MTVADTRRFFSLSADHVPMHIGLVGSGPAAAAARAAFTDIDTTVTETVATDLSDVDLGVVVAPAGSDSFVTANEHAEQWVAVEIGGLGGHALDDVDAGISVFSGDSGCYHCLRARVASNLDAAADRPRGDRSAVRLAGAVAGRRAVRLLSGESLGGTVVEVPGTERAFLPVPGCDCGERPARAFERTHRDVAVDDSLARAEQGLDDRLGLVRQVGERESFPVPYYLAQTADTAVFSDARAAEFAAGVDPDWDRAFMKALGEGLERYSAGVYRGREFTTAPEANLARAVSPRRFVRPDGYSVPDPETPTQWVEGVDLATDEEALLPAEYVQFPPPGAESSRTKPAITTGLGLGNSPVEALLSGLYEVLERDATMLAWYSTFDPLGLAVDDPVFDELVGRARAENLTVTPLLVTQDVDVPVVAVAVHRDGHEEEWPQFAMGSGANLDATAAARSALAEALQNWMELRTMGVEQASAEEGAIGEYADFPATARQFVDVDSTLSAAAVGGANVEPIGGVEELETVVERVTDAGLDAYAARLTPRDVERLGFEAMRVVSPQAQPLFTGDSFFGERARTVPESMGFEPRLDGPYHPYP</sequence>
<dbReference type="GO" id="GO:0016740">
    <property type="term" value="F:transferase activity"/>
    <property type="evidence" value="ECO:0007669"/>
    <property type="project" value="UniProtKB-KW"/>
</dbReference>
<gene>
    <name evidence="2" type="ORF">SAMN04487950_1573</name>
</gene>
<evidence type="ECO:0000259" key="1">
    <source>
        <dbReference type="PROSITE" id="PS51664"/>
    </source>
</evidence>
<dbReference type="PROSITE" id="PS51664">
    <property type="entry name" value="YCAO"/>
    <property type="match status" value="1"/>
</dbReference>
<dbReference type="NCBIfam" id="TIGR03604">
    <property type="entry name" value="TOMM_cyclo_SagD"/>
    <property type="match status" value="1"/>
</dbReference>
<accession>A0A1I4D214</accession>
<dbReference type="Proteomes" id="UP000199607">
    <property type="component" value="Unassembled WGS sequence"/>
</dbReference>
<dbReference type="Gene3D" id="3.30.1330.230">
    <property type="match status" value="1"/>
</dbReference>
<organism evidence="2 3">
    <name type="scientific">Halogranum rubrum</name>
    <dbReference type="NCBI Taxonomy" id="553466"/>
    <lineage>
        <taxon>Archaea</taxon>
        <taxon>Methanobacteriati</taxon>
        <taxon>Methanobacteriota</taxon>
        <taxon>Stenosarchaea group</taxon>
        <taxon>Halobacteria</taxon>
        <taxon>Halobacteriales</taxon>
        <taxon>Haloferacaceae</taxon>
    </lineage>
</organism>
<keyword evidence="2" id="KW-0687">Ribonucleoprotein</keyword>
<dbReference type="AlphaFoldDB" id="A0A1I4D214"/>
<name>A0A1I4D214_9EURY</name>
<dbReference type="EMBL" id="FOTC01000001">
    <property type="protein sequence ID" value="SFK87542.1"/>
    <property type="molecule type" value="Genomic_DNA"/>
</dbReference>
<dbReference type="GO" id="GO:0005840">
    <property type="term" value="C:ribosome"/>
    <property type="evidence" value="ECO:0007669"/>
    <property type="project" value="UniProtKB-KW"/>
</dbReference>
<keyword evidence="2" id="KW-0689">Ribosomal protein</keyword>
<dbReference type="PANTHER" id="PTHR37809:SF1">
    <property type="entry name" value="RIBOSOMAL PROTEIN S12 METHYLTHIOTRANSFERASE ACCESSORY FACTOR YCAO"/>
    <property type="match status" value="1"/>
</dbReference>
<protein>
    <submittedName>
        <fullName evidence="2">Ribosomal protein S12 methylthiotransferase accessory factor</fullName>
    </submittedName>
</protein>
<dbReference type="PANTHER" id="PTHR37809">
    <property type="entry name" value="RIBOSOMAL PROTEIN S12 METHYLTHIOTRANSFERASE ACCESSORY FACTOR YCAO"/>
    <property type="match status" value="1"/>
</dbReference>
<dbReference type="InterPro" id="IPR003776">
    <property type="entry name" value="YcaO-like_dom"/>
</dbReference>
<keyword evidence="2" id="KW-0808">Transferase</keyword>
<dbReference type="Pfam" id="PF02624">
    <property type="entry name" value="YcaO"/>
    <property type="match status" value="1"/>
</dbReference>
<evidence type="ECO:0000313" key="3">
    <source>
        <dbReference type="Proteomes" id="UP000199607"/>
    </source>
</evidence>